<name>A0A0S2TC16_9GAMM</name>
<dbReference type="Pfam" id="PF08666">
    <property type="entry name" value="SAF"/>
    <property type="match status" value="1"/>
</dbReference>
<dbReference type="InterPro" id="IPR013785">
    <property type="entry name" value="Aldolase_TIM"/>
</dbReference>
<dbReference type="SUPFAM" id="SSF51569">
    <property type="entry name" value="Aldolase"/>
    <property type="match status" value="1"/>
</dbReference>
<dbReference type="AlphaFoldDB" id="A0A0S2TC16"/>
<dbReference type="InterPro" id="IPR057736">
    <property type="entry name" value="SAF_PseI/NeuA/NeuB"/>
</dbReference>
<gene>
    <name evidence="2" type="ORF">Tel_05495</name>
</gene>
<dbReference type="CDD" id="cd11615">
    <property type="entry name" value="SAF_NeuB_like"/>
    <property type="match status" value="1"/>
</dbReference>
<dbReference type="PROSITE" id="PS50844">
    <property type="entry name" value="AFP_LIKE"/>
    <property type="match status" value="1"/>
</dbReference>
<evidence type="ECO:0000259" key="1">
    <source>
        <dbReference type="PROSITE" id="PS50844"/>
    </source>
</evidence>
<dbReference type="PANTHER" id="PTHR42966:SF1">
    <property type="entry name" value="SIALIC ACID SYNTHASE"/>
    <property type="match status" value="1"/>
</dbReference>
<reference evidence="2" key="1">
    <citation type="submission" date="2015-10" db="EMBL/GenBank/DDBJ databases">
        <title>Description of Candidatus Tenderia electrophaga gen. nov, sp. nov., an Uncultivated Electroautotroph from a Biocathode Enrichment.</title>
        <authorList>
            <person name="Eddie B.J."/>
            <person name="Malanoski A.P."/>
            <person name="Wang Z."/>
            <person name="Hall R.J."/>
            <person name="Oh S.D."/>
            <person name="Heiner C."/>
            <person name="Lin B."/>
            <person name="Strycharz-Glaven S.M."/>
        </authorList>
    </citation>
    <scope>NUCLEOTIDE SEQUENCE [LARGE SCALE GENOMIC DNA]</scope>
    <source>
        <strain evidence="2">NRL1</strain>
    </source>
</reference>
<dbReference type="InterPro" id="IPR036732">
    <property type="entry name" value="AFP_Neu5c_C_sf"/>
</dbReference>
<dbReference type="PANTHER" id="PTHR42966">
    <property type="entry name" value="N-ACETYLNEURAMINATE SYNTHASE"/>
    <property type="match status" value="1"/>
</dbReference>
<evidence type="ECO:0000313" key="2">
    <source>
        <dbReference type="EMBL" id="ALP52643.1"/>
    </source>
</evidence>
<dbReference type="SUPFAM" id="SSF51269">
    <property type="entry name" value="AFP III-like domain"/>
    <property type="match status" value="1"/>
</dbReference>
<dbReference type="InterPro" id="IPR013132">
    <property type="entry name" value="PseI/NeuA/B-like_N"/>
</dbReference>
<sequence>MSPAEFWDDVVHASRPPVVLPDIGTFFNQDVALAARMVAAVKAAGARYVKGEVLHDAEICLKTDVAEHYLGADAQSVGENYRQLVERKALPLSQYEKIFAPCRELKLGLVLSVYDLKGADFAKRLGACALKIASTNVVHAPLIRYCAGLDLPLIIDTGKATLDEALRAVNWARRAGAERIVLEYSPPAPPAPVARHNLRVFNRLAELFNGPLGLSDHHAGEEMLYAATALGCRVLEKGLCADGSRNDQDVFHALPVSQLGQVIQKCRNIHSALGDADEAYMPPPQRPAGRMGIIAQRDLTSGTVINLEAVRFAFPTLGIAVEDWDKIDQARLKAPVAAGQPIEWSHVDSSPA</sequence>
<keyword evidence="3" id="KW-1185">Reference proteome</keyword>
<dbReference type="Pfam" id="PF03102">
    <property type="entry name" value="NeuB"/>
    <property type="match status" value="1"/>
</dbReference>
<dbReference type="SMART" id="SM00858">
    <property type="entry name" value="SAF"/>
    <property type="match status" value="1"/>
</dbReference>
<dbReference type="InterPro" id="IPR006190">
    <property type="entry name" value="SAF_AFP_Neu5Ac"/>
</dbReference>
<dbReference type="InterPro" id="IPR013974">
    <property type="entry name" value="SAF"/>
</dbReference>
<evidence type="ECO:0000313" key="3">
    <source>
        <dbReference type="Proteomes" id="UP000055136"/>
    </source>
</evidence>
<dbReference type="Gene3D" id="3.90.1210.10">
    <property type="entry name" value="Antifreeze-like/N-acetylneuraminic acid synthase C-terminal domain"/>
    <property type="match status" value="1"/>
</dbReference>
<dbReference type="Gene3D" id="3.20.20.70">
    <property type="entry name" value="Aldolase class I"/>
    <property type="match status" value="1"/>
</dbReference>
<feature type="domain" description="AFP-like" evidence="1">
    <location>
        <begin position="292"/>
        <end position="350"/>
    </location>
</feature>
<dbReference type="GO" id="GO:0047444">
    <property type="term" value="F:N-acylneuraminate-9-phosphate synthase activity"/>
    <property type="evidence" value="ECO:0007669"/>
    <property type="project" value="TreeGrafter"/>
</dbReference>
<dbReference type="KEGG" id="tee:Tel_05495"/>
<dbReference type="GO" id="GO:0016051">
    <property type="term" value="P:carbohydrate biosynthetic process"/>
    <property type="evidence" value="ECO:0007669"/>
    <property type="project" value="InterPro"/>
</dbReference>
<accession>A0A0S2TC16</accession>
<dbReference type="STRING" id="1748243.Tel_05495"/>
<dbReference type="EMBL" id="CP013099">
    <property type="protein sequence ID" value="ALP52643.1"/>
    <property type="molecule type" value="Genomic_DNA"/>
</dbReference>
<proteinExistence type="predicted"/>
<organism evidence="2 3">
    <name type="scientific">Candidatus Tenderia electrophaga</name>
    <dbReference type="NCBI Taxonomy" id="1748243"/>
    <lineage>
        <taxon>Bacteria</taxon>
        <taxon>Pseudomonadati</taxon>
        <taxon>Pseudomonadota</taxon>
        <taxon>Gammaproteobacteria</taxon>
        <taxon>Candidatus Tenderiales</taxon>
        <taxon>Candidatus Tenderiaceae</taxon>
        <taxon>Candidatus Tenderia</taxon>
    </lineage>
</organism>
<protein>
    <recommendedName>
        <fullName evidence="1">AFP-like domain-containing protein</fullName>
    </recommendedName>
</protein>
<dbReference type="Proteomes" id="UP000055136">
    <property type="component" value="Chromosome"/>
</dbReference>
<dbReference type="InterPro" id="IPR051690">
    <property type="entry name" value="PseI-like"/>
</dbReference>